<dbReference type="RefSeq" id="WP_108786569.1">
    <property type="nucleotide sequence ID" value="NZ_ONZG01000004.1"/>
</dbReference>
<proteinExistence type="predicted"/>
<dbReference type="Gene3D" id="3.40.50.150">
    <property type="entry name" value="Vaccinia Virus protein VP39"/>
    <property type="match status" value="1"/>
</dbReference>
<dbReference type="InterPro" id="IPR010342">
    <property type="entry name" value="DUF938"/>
</dbReference>
<evidence type="ECO:0008006" key="3">
    <source>
        <dbReference type="Google" id="ProtNLM"/>
    </source>
</evidence>
<dbReference type="PANTHER" id="PTHR20974:SF0">
    <property type="entry name" value="UPF0585 PROTEIN CG18661"/>
    <property type="match status" value="1"/>
</dbReference>
<protein>
    <recommendedName>
        <fullName evidence="3">Methyltransferase</fullName>
    </recommendedName>
</protein>
<organism evidence="1 2">
    <name type="scientific">Falsiruegeria mediterranea M17</name>
    <dbReference type="NCBI Taxonomy" id="1200281"/>
    <lineage>
        <taxon>Bacteria</taxon>
        <taxon>Pseudomonadati</taxon>
        <taxon>Pseudomonadota</taxon>
        <taxon>Alphaproteobacteria</taxon>
        <taxon>Rhodobacterales</taxon>
        <taxon>Roseobacteraceae</taxon>
        <taxon>Falsiruegeria</taxon>
    </lineage>
</organism>
<dbReference type="Proteomes" id="UP000244898">
    <property type="component" value="Unassembled WGS sequence"/>
</dbReference>
<dbReference type="SUPFAM" id="SSF53335">
    <property type="entry name" value="S-adenosyl-L-methionine-dependent methyltransferases"/>
    <property type="match status" value="1"/>
</dbReference>
<dbReference type="AlphaFoldDB" id="A0A2R8C756"/>
<dbReference type="InterPro" id="IPR029063">
    <property type="entry name" value="SAM-dependent_MTases_sf"/>
</dbReference>
<evidence type="ECO:0000313" key="2">
    <source>
        <dbReference type="Proteomes" id="UP000244898"/>
    </source>
</evidence>
<dbReference type="Pfam" id="PF06080">
    <property type="entry name" value="DUF938"/>
    <property type="match status" value="1"/>
</dbReference>
<dbReference type="PANTHER" id="PTHR20974">
    <property type="entry name" value="UPF0585 PROTEIN CG18661"/>
    <property type="match status" value="1"/>
</dbReference>
<reference evidence="2" key="1">
    <citation type="submission" date="2018-03" db="EMBL/GenBank/DDBJ databases">
        <authorList>
            <person name="Rodrigo-Torres L."/>
            <person name="Arahal R. D."/>
            <person name="Lucena T."/>
        </authorList>
    </citation>
    <scope>NUCLEOTIDE SEQUENCE [LARGE SCALE GENOMIC DNA]</scope>
    <source>
        <strain evidence="2">CECT 7615</strain>
    </source>
</reference>
<sequence length="217" mass="23056">MSKRTLPPTASIAEAGEGARLVAPSASRNVDAIGALLEHVAPPTGKALEIASGTGQHVAAFAPRIPGLLWQPTDVEDERLASIDAYAKGIKTILPARRLDATRPGWAAEYSDLSLVTLANLLHLISGPEATVLIEEAAKTLGPQGRLVLYGPFMRNGKLTSEGDIRFHNSLSTQDPEIGYKNDQEIIAIIEGTGLSMIDIVEMPANNLALIAERHIA</sequence>
<evidence type="ECO:0000313" key="1">
    <source>
        <dbReference type="EMBL" id="SPJ28270.1"/>
    </source>
</evidence>
<keyword evidence="2" id="KW-1185">Reference proteome</keyword>
<dbReference type="EMBL" id="ONZG01000004">
    <property type="protein sequence ID" value="SPJ28270.1"/>
    <property type="molecule type" value="Genomic_DNA"/>
</dbReference>
<gene>
    <name evidence="1" type="ORF">TRM7615_01768</name>
</gene>
<name>A0A2R8C756_9RHOB</name>
<dbReference type="OrthoDB" id="5525831at2"/>
<accession>A0A2R8C756</accession>